<feature type="non-terminal residue" evidence="1">
    <location>
        <position position="1"/>
    </location>
</feature>
<name>A0ACA9SX15_9GLOM</name>
<organism evidence="1 2">
    <name type="scientific">Racocetra persica</name>
    <dbReference type="NCBI Taxonomy" id="160502"/>
    <lineage>
        <taxon>Eukaryota</taxon>
        <taxon>Fungi</taxon>
        <taxon>Fungi incertae sedis</taxon>
        <taxon>Mucoromycota</taxon>
        <taxon>Glomeromycotina</taxon>
        <taxon>Glomeromycetes</taxon>
        <taxon>Diversisporales</taxon>
        <taxon>Gigasporaceae</taxon>
        <taxon>Racocetra</taxon>
    </lineage>
</organism>
<proteinExistence type="predicted"/>
<sequence length="101" mass="11922">LKILIANVKCTLENTIKYKNLSLALESKQYWQPILVDDFCLSMSQAGFIFKVGVYTYHHGNVCNTTHVWRIDEEASEEEIVDQHYKIRTDLKKYLPTYHIR</sequence>
<gene>
    <name evidence="1" type="ORF">RPERSI_LOCUS35591</name>
</gene>
<reference evidence="1" key="1">
    <citation type="submission" date="2021-06" db="EMBL/GenBank/DDBJ databases">
        <authorList>
            <person name="Kallberg Y."/>
            <person name="Tangrot J."/>
            <person name="Rosling A."/>
        </authorList>
    </citation>
    <scope>NUCLEOTIDE SEQUENCE</scope>
    <source>
        <strain evidence="1">MA461A</strain>
    </source>
</reference>
<evidence type="ECO:0000313" key="1">
    <source>
        <dbReference type="EMBL" id="CAG8849443.1"/>
    </source>
</evidence>
<protein>
    <submittedName>
        <fullName evidence="1">18073_t:CDS:1</fullName>
    </submittedName>
</protein>
<evidence type="ECO:0000313" key="2">
    <source>
        <dbReference type="Proteomes" id="UP000789920"/>
    </source>
</evidence>
<dbReference type="Proteomes" id="UP000789920">
    <property type="component" value="Unassembled WGS sequence"/>
</dbReference>
<feature type="non-terminal residue" evidence="1">
    <location>
        <position position="101"/>
    </location>
</feature>
<keyword evidence="2" id="KW-1185">Reference proteome</keyword>
<comment type="caution">
    <text evidence="1">The sequence shown here is derived from an EMBL/GenBank/DDBJ whole genome shotgun (WGS) entry which is preliminary data.</text>
</comment>
<dbReference type="EMBL" id="CAJVQC010165528">
    <property type="protein sequence ID" value="CAG8849443.1"/>
    <property type="molecule type" value="Genomic_DNA"/>
</dbReference>
<accession>A0ACA9SX15</accession>